<sequence length="327" mass="36579">MLATLAGSAHAAREAFFPHLYQDREGAITVYARGDFVDPYFATKALLAADAAGLDVRAAAGAWIGWLLPRQLPDGRFERYCRTDSEWTACLEADADDALLALWLELLHTMAPWHGLSPEWEQSRARAEQHLAGLRDERLGVYVISHANPVALLMDNTEVYGALRAIARRLMFAGRWIAAHRVFAHADALERAILEVFWSGGAGGFRISTQLSETNEFYPDVVAQLYPAMSGMPAPTTPAEAWRHWRERHASSWVTLEVDEFPWGLVALTAYRHGDADIAQEWLGRAEPLRNTPRWNILEEAIYQGLAYRIDPSGIFETELSADSFDA</sequence>
<dbReference type="EMBL" id="MFSS01000091">
    <property type="protein sequence ID" value="OGI42396.1"/>
    <property type="molecule type" value="Genomic_DNA"/>
</dbReference>
<dbReference type="InterPro" id="IPR008928">
    <property type="entry name" value="6-hairpin_glycosidase_sf"/>
</dbReference>
<dbReference type="AlphaFoldDB" id="A0A1F6TBE1"/>
<organism evidence="1 2">
    <name type="scientific">Candidatus Muproteobacteria bacterium RBG_16_64_11</name>
    <dbReference type="NCBI Taxonomy" id="1817758"/>
    <lineage>
        <taxon>Bacteria</taxon>
        <taxon>Pseudomonadati</taxon>
        <taxon>Pseudomonadota</taxon>
        <taxon>Candidatus Muproteobacteria</taxon>
    </lineage>
</organism>
<name>A0A1F6TBE1_9PROT</name>
<dbReference type="STRING" id="1817758.A2150_04680"/>
<evidence type="ECO:0000313" key="1">
    <source>
        <dbReference type="EMBL" id="OGI42396.1"/>
    </source>
</evidence>
<reference evidence="1 2" key="1">
    <citation type="journal article" date="2016" name="Nat. Commun.">
        <title>Thousands of microbial genomes shed light on interconnected biogeochemical processes in an aquifer system.</title>
        <authorList>
            <person name="Anantharaman K."/>
            <person name="Brown C.T."/>
            <person name="Hug L.A."/>
            <person name="Sharon I."/>
            <person name="Castelle C.J."/>
            <person name="Probst A.J."/>
            <person name="Thomas B.C."/>
            <person name="Singh A."/>
            <person name="Wilkins M.J."/>
            <person name="Karaoz U."/>
            <person name="Brodie E.L."/>
            <person name="Williams K.H."/>
            <person name="Hubbard S.S."/>
            <person name="Banfield J.F."/>
        </authorList>
    </citation>
    <scope>NUCLEOTIDE SEQUENCE [LARGE SCALE GENOMIC DNA]</scope>
</reference>
<comment type="caution">
    <text evidence="1">The sequence shown here is derived from an EMBL/GenBank/DDBJ whole genome shotgun (WGS) entry which is preliminary data.</text>
</comment>
<protein>
    <submittedName>
        <fullName evidence="1">Uncharacterized protein</fullName>
    </submittedName>
</protein>
<accession>A0A1F6TBE1</accession>
<proteinExistence type="predicted"/>
<evidence type="ECO:0000313" key="2">
    <source>
        <dbReference type="Proteomes" id="UP000177925"/>
    </source>
</evidence>
<gene>
    <name evidence="1" type="ORF">A2150_04680</name>
</gene>
<dbReference type="GO" id="GO:0005975">
    <property type="term" value="P:carbohydrate metabolic process"/>
    <property type="evidence" value="ECO:0007669"/>
    <property type="project" value="InterPro"/>
</dbReference>
<dbReference type="Proteomes" id="UP000177925">
    <property type="component" value="Unassembled WGS sequence"/>
</dbReference>
<dbReference type="SUPFAM" id="SSF48208">
    <property type="entry name" value="Six-hairpin glycosidases"/>
    <property type="match status" value="1"/>
</dbReference>